<dbReference type="PANTHER" id="PTHR43677:SF1">
    <property type="entry name" value="ACRYLYL-COA REDUCTASE ACUI-RELATED"/>
    <property type="match status" value="1"/>
</dbReference>
<dbReference type="NCBIfam" id="TIGR02823">
    <property type="entry name" value="oxido_YhdH"/>
    <property type="match status" value="1"/>
</dbReference>
<comment type="caution">
    <text evidence="2">The sequence shown here is derived from an EMBL/GenBank/DDBJ whole genome shotgun (WGS) entry which is preliminary data.</text>
</comment>
<dbReference type="RefSeq" id="WP_170941480.1">
    <property type="nucleotide sequence ID" value="NZ_NEVK01000001.1"/>
</dbReference>
<name>A0A261RQ56_9BORD</name>
<accession>A0A261RQ56</accession>
<dbReference type="AlphaFoldDB" id="A0A261RQ56"/>
<dbReference type="InterPro" id="IPR014188">
    <property type="entry name" value="Acrylyl-CoA_reductase_AcuI"/>
</dbReference>
<dbReference type="GO" id="GO:0043957">
    <property type="term" value="F:acryloyl-CoA reductase (NADPH) activity"/>
    <property type="evidence" value="ECO:0007669"/>
    <property type="project" value="TreeGrafter"/>
</dbReference>
<dbReference type="SMART" id="SM00829">
    <property type="entry name" value="PKS_ER"/>
    <property type="match status" value="1"/>
</dbReference>
<dbReference type="CDD" id="cd05280">
    <property type="entry name" value="MDR_yhdh_yhfp"/>
    <property type="match status" value="1"/>
</dbReference>
<dbReference type="SUPFAM" id="SSF50129">
    <property type="entry name" value="GroES-like"/>
    <property type="match status" value="1"/>
</dbReference>
<sequence length="338" mass="35689">MSSVPIPETFRALVTQRADGQVTSGIEARSIAQLTEGDVIVRTRYAGVNFKDCLSIRGEAKIITEFPRIAGIEAVGCVVASGAPDFSPGDEVLVHGFQTGIAYDGGFSEWMRIPGKHLLKLPPGLSARDVATIGVPGFTAAMALARFESYGLDPQAGPIAVSGANGAVGMLAISIFSRAGYQVTAITRRPGQADMLRRLGAADVVDTRVALESTRPLEAPRYAAAVDNVGGRVLPWMLRSMAEGGLVASVGNAGGNSFEGSVLPFIMRRVHLFGIVANATWTERKQLWARLAGDWKPDFTALAPHVHTVALDELLAHAGQQLQGATSGRTLVDYGPAQ</sequence>
<dbReference type="InterPro" id="IPR013149">
    <property type="entry name" value="ADH-like_C"/>
</dbReference>
<feature type="domain" description="Enoyl reductase (ER)" evidence="1">
    <location>
        <begin position="25"/>
        <end position="332"/>
    </location>
</feature>
<dbReference type="Pfam" id="PF00107">
    <property type="entry name" value="ADH_zinc_N"/>
    <property type="match status" value="1"/>
</dbReference>
<dbReference type="Pfam" id="PF08240">
    <property type="entry name" value="ADH_N"/>
    <property type="match status" value="1"/>
</dbReference>
<dbReference type="Proteomes" id="UP000216947">
    <property type="component" value="Unassembled WGS sequence"/>
</dbReference>
<dbReference type="InterPro" id="IPR036291">
    <property type="entry name" value="NAD(P)-bd_dom_sf"/>
</dbReference>
<dbReference type="PANTHER" id="PTHR43677">
    <property type="entry name" value="SHORT-CHAIN DEHYDROGENASE/REDUCTASE"/>
    <property type="match status" value="1"/>
</dbReference>
<dbReference type="InterPro" id="IPR013154">
    <property type="entry name" value="ADH-like_N"/>
</dbReference>
<evidence type="ECO:0000313" key="3">
    <source>
        <dbReference type="Proteomes" id="UP000216947"/>
    </source>
</evidence>
<dbReference type="EMBL" id="NEVK01000001">
    <property type="protein sequence ID" value="OZI27198.1"/>
    <property type="molecule type" value="Genomic_DNA"/>
</dbReference>
<protein>
    <submittedName>
        <fullName evidence="2">Quinone oxidoreductase</fullName>
    </submittedName>
</protein>
<dbReference type="InterPro" id="IPR051397">
    <property type="entry name" value="Zn-ADH-like_protein"/>
</dbReference>
<dbReference type="Gene3D" id="3.90.180.10">
    <property type="entry name" value="Medium-chain alcohol dehydrogenases, catalytic domain"/>
    <property type="match status" value="1"/>
</dbReference>
<organism evidence="2 3">
    <name type="scientific">Bordetella genomosp. 7</name>
    <dbReference type="NCBI Taxonomy" id="1416805"/>
    <lineage>
        <taxon>Bacteria</taxon>
        <taxon>Pseudomonadati</taxon>
        <taxon>Pseudomonadota</taxon>
        <taxon>Betaproteobacteria</taxon>
        <taxon>Burkholderiales</taxon>
        <taxon>Alcaligenaceae</taxon>
        <taxon>Bordetella</taxon>
    </lineage>
</organism>
<proteinExistence type="predicted"/>
<evidence type="ECO:0000259" key="1">
    <source>
        <dbReference type="SMART" id="SM00829"/>
    </source>
</evidence>
<gene>
    <name evidence="2" type="ORF">CAL19_00195</name>
</gene>
<dbReference type="InterPro" id="IPR011032">
    <property type="entry name" value="GroES-like_sf"/>
</dbReference>
<reference evidence="3" key="1">
    <citation type="submission" date="2017-05" db="EMBL/GenBank/DDBJ databases">
        <title>Complete and WGS of Bordetella genogroups.</title>
        <authorList>
            <person name="Spilker T."/>
            <person name="Lipuma J."/>
        </authorList>
    </citation>
    <scope>NUCLEOTIDE SEQUENCE [LARGE SCALE GENOMIC DNA]</scope>
    <source>
        <strain evidence="3">AU18089</strain>
    </source>
</reference>
<dbReference type="SUPFAM" id="SSF51735">
    <property type="entry name" value="NAD(P)-binding Rossmann-fold domains"/>
    <property type="match status" value="1"/>
</dbReference>
<dbReference type="Gene3D" id="3.40.50.720">
    <property type="entry name" value="NAD(P)-binding Rossmann-like Domain"/>
    <property type="match status" value="1"/>
</dbReference>
<evidence type="ECO:0000313" key="2">
    <source>
        <dbReference type="EMBL" id="OZI27198.1"/>
    </source>
</evidence>
<keyword evidence="3" id="KW-1185">Reference proteome</keyword>
<dbReference type="InterPro" id="IPR020843">
    <property type="entry name" value="ER"/>
</dbReference>